<evidence type="ECO:0000313" key="2">
    <source>
        <dbReference type="EMBL" id="PIO67778.1"/>
    </source>
</evidence>
<feature type="region of interest" description="Disordered" evidence="1">
    <location>
        <begin position="70"/>
        <end position="142"/>
    </location>
</feature>
<feature type="compositionally biased region" description="Low complexity" evidence="1">
    <location>
        <begin position="403"/>
        <end position="416"/>
    </location>
</feature>
<feature type="compositionally biased region" description="Polar residues" evidence="1">
    <location>
        <begin position="490"/>
        <end position="501"/>
    </location>
</feature>
<evidence type="ECO:0000256" key="1">
    <source>
        <dbReference type="SAM" id="MobiDB-lite"/>
    </source>
</evidence>
<feature type="region of interest" description="Disordered" evidence="1">
    <location>
        <begin position="156"/>
        <end position="187"/>
    </location>
</feature>
<feature type="compositionally biased region" description="Polar residues" evidence="1">
    <location>
        <begin position="278"/>
        <end position="287"/>
    </location>
</feature>
<feature type="compositionally biased region" description="Polar residues" evidence="1">
    <location>
        <begin position="118"/>
        <end position="130"/>
    </location>
</feature>
<protein>
    <submittedName>
        <fullName evidence="2">Uncharacterized protein</fullName>
    </submittedName>
</protein>
<dbReference type="Proteomes" id="UP000230423">
    <property type="component" value="Unassembled WGS sequence"/>
</dbReference>
<sequence>MVAGDCSKSRECSPVRNSLTAGSPALPNLMVTSSEDCSRSRECSPVRNSVAFEDARTLPNLMITNKDCSKSRECSPDGSFGTVTEPSHTREVSLCSRDHAPEEDTCYNADSNKDPAERNSSTGITKSDTAPVTPPHVTEKTAKVAVSIRKEVPLSSKVSPINSDSGCASPSSVDVSDTLPRQEDTRPGICKAPVTVFKSSLSVMPSASTQVGHSSSTSRAPMATGRCRQKRSAGNTETKASKLGASPEVTPTTSKTLTRSVSRRENKQTTAKSKKVATPTSRGNITRQKSDPLPAVAPAPNTDRTPATPVAVGRRQQKHSAQKADSKVPKLRAQLEVTPAISKTVPRDASRRGSNTAKRRKATSTPVVNSLSVCNTPTIDGGASKKRLNSAEDASPSLPTGVSGSTRSCSASASRSQLTGKKVRQLRGRILRNARDESISPTLNISLSRNCSSPVSSDIAIRKSSLRPRAKAVEAQPSPATTPAAESDLIPNTSIKVTRSVSRSAKDLRRRRSLKLRATPATPCGIKSSLEKSKNRCRRRRTSPKSTALQSSPLPGTMLTSNNSPMEQEDAGIGTVPVLWQLHRQRQGKGSRLS</sequence>
<feature type="region of interest" description="Disordered" evidence="1">
    <location>
        <begin position="1"/>
        <end position="29"/>
    </location>
</feature>
<proteinExistence type="predicted"/>
<feature type="compositionally biased region" description="Polar residues" evidence="1">
    <location>
        <begin position="363"/>
        <end position="378"/>
    </location>
</feature>
<feature type="compositionally biased region" description="Polar residues" evidence="1">
    <location>
        <begin position="249"/>
        <end position="260"/>
    </location>
</feature>
<evidence type="ECO:0000313" key="3">
    <source>
        <dbReference type="Proteomes" id="UP000230423"/>
    </source>
</evidence>
<organism evidence="2 3">
    <name type="scientific">Teladorsagia circumcincta</name>
    <name type="common">Brown stomach worm</name>
    <name type="synonym">Ostertagia circumcincta</name>
    <dbReference type="NCBI Taxonomy" id="45464"/>
    <lineage>
        <taxon>Eukaryota</taxon>
        <taxon>Metazoa</taxon>
        <taxon>Ecdysozoa</taxon>
        <taxon>Nematoda</taxon>
        <taxon>Chromadorea</taxon>
        <taxon>Rhabditida</taxon>
        <taxon>Rhabditina</taxon>
        <taxon>Rhabditomorpha</taxon>
        <taxon>Strongyloidea</taxon>
        <taxon>Trichostrongylidae</taxon>
        <taxon>Teladorsagia</taxon>
    </lineage>
</organism>
<feature type="region of interest" description="Disordered" evidence="1">
    <location>
        <begin position="207"/>
        <end position="422"/>
    </location>
</feature>
<dbReference type="EMBL" id="KZ347414">
    <property type="protein sequence ID" value="PIO67778.1"/>
    <property type="molecule type" value="Genomic_DNA"/>
</dbReference>
<feature type="compositionally biased region" description="Polar residues" evidence="1">
    <location>
        <begin position="207"/>
        <end position="219"/>
    </location>
</feature>
<feature type="compositionally biased region" description="Basic and acidic residues" evidence="1">
    <location>
        <begin position="87"/>
        <end position="102"/>
    </location>
</feature>
<feature type="compositionally biased region" description="Polar residues" evidence="1">
    <location>
        <begin position="156"/>
        <end position="175"/>
    </location>
</feature>
<feature type="compositionally biased region" description="Polar residues" evidence="1">
    <location>
        <begin position="544"/>
        <end position="566"/>
    </location>
</feature>
<feature type="region of interest" description="Disordered" evidence="1">
    <location>
        <begin position="468"/>
        <end position="573"/>
    </location>
</feature>
<reference evidence="2 3" key="1">
    <citation type="submission" date="2015-09" db="EMBL/GenBank/DDBJ databases">
        <title>Draft genome of the parasitic nematode Teladorsagia circumcincta isolate WARC Sus (inbred).</title>
        <authorList>
            <person name="Mitreva M."/>
        </authorList>
    </citation>
    <scope>NUCLEOTIDE SEQUENCE [LARGE SCALE GENOMIC DNA]</scope>
    <source>
        <strain evidence="2 3">S</strain>
    </source>
</reference>
<gene>
    <name evidence="2" type="ORF">TELCIR_10461</name>
</gene>
<accession>A0A2G9UC16</accession>
<name>A0A2G9UC16_TELCI</name>
<keyword evidence="3" id="KW-1185">Reference proteome</keyword>
<dbReference type="AlphaFoldDB" id="A0A2G9UC16"/>